<evidence type="ECO:0000313" key="2">
    <source>
        <dbReference type="EMBL" id="OWP64068.1"/>
    </source>
</evidence>
<accession>A0A246FMV1</accession>
<name>A0A246FMV1_9BACT</name>
<reference evidence="2 3" key="1">
    <citation type="submission" date="2017-06" db="EMBL/GenBank/DDBJ databases">
        <title>Hymenobacter amundsenii sp. nov. isolated from regoliths in Antarctica.</title>
        <authorList>
            <person name="Sedlacek I."/>
            <person name="Kralova S."/>
            <person name="Pantucek R."/>
            <person name="Svec P."/>
            <person name="Holochova P."/>
            <person name="Stankova E."/>
            <person name="Vrbovska V."/>
            <person name="Busse H.-J."/>
        </authorList>
    </citation>
    <scope>NUCLEOTIDE SEQUENCE [LARGE SCALE GENOMIC DNA]</scope>
    <source>
        <strain evidence="2 3">CCM 8682</strain>
    </source>
</reference>
<keyword evidence="3" id="KW-1185">Reference proteome</keyword>
<feature type="signal peptide" evidence="1">
    <location>
        <begin position="1"/>
        <end position="22"/>
    </location>
</feature>
<comment type="caution">
    <text evidence="2">The sequence shown here is derived from an EMBL/GenBank/DDBJ whole genome shotgun (WGS) entry which is preliminary data.</text>
</comment>
<dbReference type="Proteomes" id="UP000197277">
    <property type="component" value="Unassembled WGS sequence"/>
</dbReference>
<dbReference type="OrthoDB" id="838623at2"/>
<evidence type="ECO:0000256" key="1">
    <source>
        <dbReference type="SAM" id="SignalP"/>
    </source>
</evidence>
<dbReference type="EMBL" id="NIRR01000006">
    <property type="protein sequence ID" value="OWP64068.1"/>
    <property type="molecule type" value="Genomic_DNA"/>
</dbReference>
<feature type="chain" id="PRO_5012828803" evidence="1">
    <location>
        <begin position="23"/>
        <end position="122"/>
    </location>
</feature>
<keyword evidence="1" id="KW-0732">Signal</keyword>
<sequence>MLYNRYYLLLLMALLSFGSCKKDCGISPAGCATEGPIRMRADNWQGLVKFDSALNAFVVRYAVPGTFDSVYYGVACGLPEALQSEGQKVEFSGNYRDHPGSGQILAAGSKYYALEITSASAR</sequence>
<organism evidence="2 3">
    <name type="scientific">Hymenobacter amundsenii</name>
    <dbReference type="NCBI Taxonomy" id="2006685"/>
    <lineage>
        <taxon>Bacteria</taxon>
        <taxon>Pseudomonadati</taxon>
        <taxon>Bacteroidota</taxon>
        <taxon>Cytophagia</taxon>
        <taxon>Cytophagales</taxon>
        <taxon>Hymenobacteraceae</taxon>
        <taxon>Hymenobacter</taxon>
    </lineage>
</organism>
<proteinExistence type="predicted"/>
<evidence type="ECO:0000313" key="3">
    <source>
        <dbReference type="Proteomes" id="UP000197277"/>
    </source>
</evidence>
<dbReference type="RefSeq" id="WP_088463599.1">
    <property type="nucleotide sequence ID" value="NZ_NIRR01000006.1"/>
</dbReference>
<dbReference type="AlphaFoldDB" id="A0A246FMV1"/>
<protein>
    <submittedName>
        <fullName evidence="2">Uncharacterized protein</fullName>
    </submittedName>
</protein>
<gene>
    <name evidence="2" type="ORF">CDA63_06285</name>
</gene>
<dbReference type="PROSITE" id="PS51257">
    <property type="entry name" value="PROKAR_LIPOPROTEIN"/>
    <property type="match status" value="1"/>
</dbReference>